<dbReference type="AlphaFoldDB" id="A0A0E1VXU5"/>
<feature type="region of interest" description="Disordered" evidence="1">
    <location>
        <begin position="100"/>
        <end position="125"/>
    </location>
</feature>
<dbReference type="HOGENOM" id="CLU_1727913_0_0_4"/>
<protein>
    <submittedName>
        <fullName evidence="2">PriA</fullName>
    </submittedName>
</protein>
<reference evidence="2" key="1">
    <citation type="submission" date="2009-05" db="EMBL/GenBank/DDBJ databases">
        <authorList>
            <person name="Harkins D.M."/>
            <person name="DeShazer D."/>
            <person name="Woods D.E."/>
            <person name="Brinkac L.M."/>
            <person name="Brown K.A."/>
            <person name="Hung G.C."/>
            <person name="Tuanyok A."/>
            <person name="Zhang B."/>
            <person name="Nierman W.C."/>
        </authorList>
    </citation>
    <scope>NUCLEOTIDE SEQUENCE [LARGE SCALE GENOMIC DNA]</scope>
    <source>
        <strain evidence="2">1710a</strain>
    </source>
</reference>
<proteinExistence type="predicted"/>
<dbReference type="Proteomes" id="UP000001812">
    <property type="component" value="Chromosome II"/>
</dbReference>
<organism evidence="2">
    <name type="scientific">Burkholderia pseudomallei 1710a</name>
    <dbReference type="NCBI Taxonomy" id="320371"/>
    <lineage>
        <taxon>Bacteria</taxon>
        <taxon>Pseudomonadati</taxon>
        <taxon>Pseudomonadota</taxon>
        <taxon>Betaproteobacteria</taxon>
        <taxon>Burkholderiales</taxon>
        <taxon>Burkholderiaceae</taxon>
        <taxon>Burkholderia</taxon>
        <taxon>pseudomallei group</taxon>
    </lineage>
</organism>
<evidence type="ECO:0000256" key="1">
    <source>
        <dbReference type="SAM" id="MobiDB-lite"/>
    </source>
</evidence>
<evidence type="ECO:0000313" key="2">
    <source>
        <dbReference type="EMBL" id="EET05785.1"/>
    </source>
</evidence>
<name>A0A0E1VXU5_BURPE</name>
<accession>A0A0E1VXU5</accession>
<gene>
    <name evidence="2" type="ORF">BURPS1710A_A2303</name>
</gene>
<dbReference type="EMBL" id="CM000833">
    <property type="protein sequence ID" value="EET05785.1"/>
    <property type="molecule type" value="Genomic_DNA"/>
</dbReference>
<sequence length="153" mass="15914">MTDGPARCEASTRCDSAWRDAMRAAEARSQSTARRGLRAARRAATDGVWRAGASAGAGMSVGASVTLRAGGREHRVPRARRVTGAARGVARALVPAAMWPRPRALPPGASRPAGGVQPGAAVSRRRAHGLPAARAARIVSRVYFARAVDEAGR</sequence>